<dbReference type="InterPro" id="IPR051455">
    <property type="entry name" value="Bact_solute-bind_prot3"/>
</dbReference>
<dbReference type="Pfam" id="PF00497">
    <property type="entry name" value="SBP_bac_3"/>
    <property type="match status" value="1"/>
</dbReference>
<comment type="similarity">
    <text evidence="1">Belongs to the bacterial solute-binding protein 3 family.</text>
</comment>
<dbReference type="SMART" id="SM00062">
    <property type="entry name" value="PBPb"/>
    <property type="match status" value="1"/>
</dbReference>
<organism evidence="6 7">
    <name type="scientific">Actinomadura adrarensis</name>
    <dbReference type="NCBI Taxonomy" id="1819600"/>
    <lineage>
        <taxon>Bacteria</taxon>
        <taxon>Bacillati</taxon>
        <taxon>Actinomycetota</taxon>
        <taxon>Actinomycetes</taxon>
        <taxon>Streptosporangiales</taxon>
        <taxon>Thermomonosporaceae</taxon>
        <taxon>Actinomadura</taxon>
    </lineage>
</organism>
<comment type="caution">
    <text evidence="6">The sequence shown here is derived from an EMBL/GenBank/DDBJ whole genome shotgun (WGS) entry which is preliminary data.</text>
</comment>
<sequence>MRVLVAIVLVAGLLTAGCGGARGDSILDKESLVVGVRPDLPSLGFRRPDETFEGFDIDVARYMARRLGKDIRFIPVFAADRVPVLRDGRADLVLATMSVTPDRKTEVAFAGPYFNSFQDVMVRTELTDVKAVRDLRGRKFCAVEGTSTAKRLQELHGMTAQLVDVKNYDQCVTLLRSGAVDAVTTNDVILAGLIRQHRGLARLLNVKLSEQRTAIGMRQGDIPGCEALNRAIAEMYQDGTARKLVTKWFDGTGLDMSIVEVPQFEGCD</sequence>
<dbReference type="EMBL" id="JBHTIR010000157">
    <property type="protein sequence ID" value="MFD0850851.1"/>
    <property type="molecule type" value="Genomic_DNA"/>
</dbReference>
<name>A0ABW3C8S1_9ACTN</name>
<evidence type="ECO:0000256" key="1">
    <source>
        <dbReference type="ARBA" id="ARBA00010333"/>
    </source>
</evidence>
<protein>
    <submittedName>
        <fullName evidence="6">Transporter substrate-binding domain-containing protein</fullName>
    </submittedName>
</protein>
<evidence type="ECO:0000313" key="6">
    <source>
        <dbReference type="EMBL" id="MFD0850851.1"/>
    </source>
</evidence>
<evidence type="ECO:0000259" key="5">
    <source>
        <dbReference type="SMART" id="SM00079"/>
    </source>
</evidence>
<evidence type="ECO:0000313" key="7">
    <source>
        <dbReference type="Proteomes" id="UP001597083"/>
    </source>
</evidence>
<dbReference type="Gene3D" id="3.40.190.10">
    <property type="entry name" value="Periplasmic binding protein-like II"/>
    <property type="match status" value="2"/>
</dbReference>
<evidence type="ECO:0000259" key="4">
    <source>
        <dbReference type="SMART" id="SM00062"/>
    </source>
</evidence>
<feature type="domain" description="Ionotropic glutamate receptor C-terminal" evidence="5">
    <location>
        <begin position="31"/>
        <end position="251"/>
    </location>
</feature>
<keyword evidence="7" id="KW-1185">Reference proteome</keyword>
<dbReference type="SUPFAM" id="SSF53850">
    <property type="entry name" value="Periplasmic binding protein-like II"/>
    <property type="match status" value="1"/>
</dbReference>
<dbReference type="SMART" id="SM00079">
    <property type="entry name" value="PBPe"/>
    <property type="match status" value="1"/>
</dbReference>
<accession>A0ABW3C8S1</accession>
<dbReference type="PANTHER" id="PTHR30085">
    <property type="entry name" value="AMINO ACID ABC TRANSPORTER PERMEASE"/>
    <property type="match status" value="1"/>
</dbReference>
<keyword evidence="3" id="KW-0732">Signal</keyword>
<proteinExistence type="inferred from homology"/>
<feature type="domain" description="Solute-binding protein family 3/N-terminal" evidence="4">
    <location>
        <begin position="31"/>
        <end position="252"/>
    </location>
</feature>
<dbReference type="PANTHER" id="PTHR30085:SF6">
    <property type="entry name" value="ABC TRANSPORTER GLUTAMINE-BINDING PROTEIN GLNH"/>
    <property type="match status" value="1"/>
</dbReference>
<dbReference type="PROSITE" id="PS51257">
    <property type="entry name" value="PROKAR_LIPOPROTEIN"/>
    <property type="match status" value="1"/>
</dbReference>
<evidence type="ECO:0000256" key="2">
    <source>
        <dbReference type="ARBA" id="ARBA00022448"/>
    </source>
</evidence>
<reference evidence="7" key="1">
    <citation type="journal article" date="2019" name="Int. J. Syst. Evol. Microbiol.">
        <title>The Global Catalogue of Microorganisms (GCM) 10K type strain sequencing project: providing services to taxonomists for standard genome sequencing and annotation.</title>
        <authorList>
            <consortium name="The Broad Institute Genomics Platform"/>
            <consortium name="The Broad Institute Genome Sequencing Center for Infectious Disease"/>
            <person name="Wu L."/>
            <person name="Ma J."/>
        </authorList>
    </citation>
    <scope>NUCLEOTIDE SEQUENCE [LARGE SCALE GENOMIC DNA]</scope>
    <source>
        <strain evidence="7">JCM 31696</strain>
    </source>
</reference>
<dbReference type="Proteomes" id="UP001597083">
    <property type="component" value="Unassembled WGS sequence"/>
</dbReference>
<gene>
    <name evidence="6" type="ORF">ACFQ07_01275</name>
</gene>
<dbReference type="InterPro" id="IPR001638">
    <property type="entry name" value="Solute-binding_3/MltF_N"/>
</dbReference>
<evidence type="ECO:0000256" key="3">
    <source>
        <dbReference type="ARBA" id="ARBA00022729"/>
    </source>
</evidence>
<dbReference type="InterPro" id="IPR001320">
    <property type="entry name" value="Iontro_rcpt_C"/>
</dbReference>
<keyword evidence="2" id="KW-0813">Transport</keyword>